<keyword evidence="3" id="KW-1185">Reference proteome</keyword>
<accession>A0A024GZX7</accession>
<proteinExistence type="predicted"/>
<protein>
    <submittedName>
        <fullName evidence="2">Uncharacterized protein</fullName>
    </submittedName>
</protein>
<feature type="region of interest" description="Disordered" evidence="1">
    <location>
        <begin position="1"/>
        <end position="37"/>
    </location>
</feature>
<organism evidence="2 3">
    <name type="scientific">Pseudarthrobacter siccitolerans</name>
    <dbReference type="NCBI Taxonomy" id="861266"/>
    <lineage>
        <taxon>Bacteria</taxon>
        <taxon>Bacillati</taxon>
        <taxon>Actinomycetota</taxon>
        <taxon>Actinomycetes</taxon>
        <taxon>Micrococcales</taxon>
        <taxon>Micrococcaceae</taxon>
        <taxon>Pseudarthrobacter</taxon>
    </lineage>
</organism>
<evidence type="ECO:0000313" key="3">
    <source>
        <dbReference type="Proteomes" id="UP000035722"/>
    </source>
</evidence>
<evidence type="ECO:0000256" key="1">
    <source>
        <dbReference type="SAM" id="MobiDB-lite"/>
    </source>
</evidence>
<evidence type="ECO:0000313" key="2">
    <source>
        <dbReference type="EMBL" id="CCQ45192.1"/>
    </source>
</evidence>
<dbReference type="STRING" id="861266.ARTSIC4J27_1125"/>
<dbReference type="EMBL" id="CAQI01000032">
    <property type="protein sequence ID" value="CCQ45192.1"/>
    <property type="molecule type" value="Genomic_DNA"/>
</dbReference>
<reference evidence="3" key="1">
    <citation type="journal article" date="2014" name="Genome Announc.">
        <title>Genome Sequence of Arthrobacter siccitolerans 4J27, a Xeroprotectant-Producing Desiccation-Tolerant Microorganism.</title>
        <authorList>
            <person name="Manzanera M."/>
            <person name="Santa-Cruz-Calvo L."/>
            <person name="Vilchez J.I."/>
            <person name="Garcia-Fontana C."/>
            <person name="Silva-Castro G.A."/>
            <person name="Calvo C."/>
            <person name="Gonzalez-Lopez J."/>
        </authorList>
    </citation>
    <scope>NUCLEOTIDE SEQUENCE [LARGE SCALE GENOMIC DNA]</scope>
    <source>
        <strain evidence="3">4J27</strain>
    </source>
</reference>
<name>A0A024GZX7_9MICC</name>
<gene>
    <name evidence="2" type="ORF">ARTSIC4J27_1125</name>
</gene>
<comment type="caution">
    <text evidence="2">The sequence shown here is derived from an EMBL/GenBank/DDBJ whole genome shotgun (WGS) entry which is preliminary data.</text>
</comment>
<dbReference type="AlphaFoldDB" id="A0A024GZX7"/>
<sequence>MVLPGPDGLTPRPPLEVYCPGPCSRESLPTKLETSNV</sequence>
<dbReference type="Proteomes" id="UP000035722">
    <property type="component" value="Unassembled WGS sequence"/>
</dbReference>